<organism evidence="5 6">
    <name type="scientific">Flexivirga caeni</name>
    <dbReference type="NCBI Taxonomy" id="2294115"/>
    <lineage>
        <taxon>Bacteria</taxon>
        <taxon>Bacillati</taxon>
        <taxon>Actinomycetota</taxon>
        <taxon>Actinomycetes</taxon>
        <taxon>Micrococcales</taxon>
        <taxon>Dermacoccaceae</taxon>
        <taxon>Flexivirga</taxon>
    </lineage>
</organism>
<dbReference type="PROSITE" id="PS50931">
    <property type="entry name" value="HTH_LYSR"/>
    <property type="match status" value="1"/>
</dbReference>
<protein>
    <submittedName>
        <fullName evidence="5">LysR family transcriptional regulator</fullName>
    </submittedName>
</protein>
<feature type="domain" description="HTH lysR-type" evidence="4">
    <location>
        <begin position="5"/>
        <end position="62"/>
    </location>
</feature>
<dbReference type="AlphaFoldDB" id="A0A3M9M460"/>
<sequence>MSALPDVDDLRLVVEIARSGSVGGAARALRVSQPSASSRLARLERRCDATLFERDTTGARPTAAGVELVRQADHILGHLSGAFAAARGAATQRALIIGCFAGLASLLFPALDALLPGTGVEQRLDHGPVLAQWVSEETMDAAFVAIADQVTLPGGVMTHHVGHDPMVLFRASGVAPAGRGRMPLRDRPVIVSTFDLRLDELMQRLSGLGADARPGVTLATAIAMARRRGQLAALPRSAVAADLHADESIDRLPFRMSVQLSMITGRRPDPRLLGMLPGLRRELGLRRDRRQS</sequence>
<evidence type="ECO:0000313" key="6">
    <source>
        <dbReference type="Proteomes" id="UP000271678"/>
    </source>
</evidence>
<keyword evidence="2" id="KW-0805">Transcription regulation</keyword>
<keyword evidence="3" id="KW-0804">Transcription</keyword>
<dbReference type="Gene3D" id="1.10.10.10">
    <property type="entry name" value="Winged helix-like DNA-binding domain superfamily/Winged helix DNA-binding domain"/>
    <property type="match status" value="1"/>
</dbReference>
<dbReference type="Pfam" id="PF00126">
    <property type="entry name" value="HTH_1"/>
    <property type="match status" value="1"/>
</dbReference>
<dbReference type="SUPFAM" id="SSF46785">
    <property type="entry name" value="Winged helix' DNA-binding domain"/>
    <property type="match status" value="1"/>
</dbReference>
<dbReference type="InterPro" id="IPR036388">
    <property type="entry name" value="WH-like_DNA-bd_sf"/>
</dbReference>
<proteinExistence type="inferred from homology"/>
<keyword evidence="6" id="KW-1185">Reference proteome</keyword>
<comment type="similarity">
    <text evidence="1">Belongs to the LysR transcriptional regulatory family.</text>
</comment>
<name>A0A3M9M460_9MICO</name>
<evidence type="ECO:0000256" key="3">
    <source>
        <dbReference type="ARBA" id="ARBA00023163"/>
    </source>
</evidence>
<comment type="caution">
    <text evidence="5">The sequence shown here is derived from an EMBL/GenBank/DDBJ whole genome shotgun (WGS) entry which is preliminary data.</text>
</comment>
<dbReference type="PRINTS" id="PR00039">
    <property type="entry name" value="HTHLYSR"/>
</dbReference>
<dbReference type="EMBL" id="RJJQ01000017">
    <property type="protein sequence ID" value="RNI20344.1"/>
    <property type="molecule type" value="Genomic_DNA"/>
</dbReference>
<dbReference type="RefSeq" id="WP_123272380.1">
    <property type="nucleotide sequence ID" value="NZ_RJJQ01000017.1"/>
</dbReference>
<dbReference type="PANTHER" id="PTHR30126:SF39">
    <property type="entry name" value="HTH-TYPE TRANSCRIPTIONAL REGULATOR CYSL"/>
    <property type="match status" value="1"/>
</dbReference>
<reference evidence="5 6" key="1">
    <citation type="submission" date="2018-11" db="EMBL/GenBank/DDBJ databases">
        <title>Draft genome of Simplicispira Flexivirga sp. BO-16.</title>
        <authorList>
            <person name="Im W.T."/>
        </authorList>
    </citation>
    <scope>NUCLEOTIDE SEQUENCE [LARGE SCALE GENOMIC DNA]</scope>
    <source>
        <strain evidence="5 6">BO-16</strain>
    </source>
</reference>
<evidence type="ECO:0000259" key="4">
    <source>
        <dbReference type="PROSITE" id="PS50931"/>
    </source>
</evidence>
<dbReference type="SUPFAM" id="SSF53850">
    <property type="entry name" value="Periplasmic binding protein-like II"/>
    <property type="match status" value="1"/>
</dbReference>
<evidence type="ECO:0000313" key="5">
    <source>
        <dbReference type="EMBL" id="RNI20344.1"/>
    </source>
</evidence>
<evidence type="ECO:0000256" key="1">
    <source>
        <dbReference type="ARBA" id="ARBA00009437"/>
    </source>
</evidence>
<evidence type="ECO:0000256" key="2">
    <source>
        <dbReference type="ARBA" id="ARBA00023015"/>
    </source>
</evidence>
<dbReference type="OrthoDB" id="3461141at2"/>
<dbReference type="InterPro" id="IPR000847">
    <property type="entry name" value="LysR_HTH_N"/>
</dbReference>
<dbReference type="GO" id="GO:0003700">
    <property type="term" value="F:DNA-binding transcription factor activity"/>
    <property type="evidence" value="ECO:0007669"/>
    <property type="project" value="InterPro"/>
</dbReference>
<accession>A0A3M9M460</accession>
<dbReference type="PANTHER" id="PTHR30126">
    <property type="entry name" value="HTH-TYPE TRANSCRIPTIONAL REGULATOR"/>
    <property type="match status" value="1"/>
</dbReference>
<dbReference type="InterPro" id="IPR036390">
    <property type="entry name" value="WH_DNA-bd_sf"/>
</dbReference>
<dbReference type="GO" id="GO:0000976">
    <property type="term" value="F:transcription cis-regulatory region binding"/>
    <property type="evidence" value="ECO:0007669"/>
    <property type="project" value="TreeGrafter"/>
</dbReference>
<gene>
    <name evidence="5" type="ORF">EFY87_15485</name>
</gene>
<dbReference type="Proteomes" id="UP000271678">
    <property type="component" value="Unassembled WGS sequence"/>
</dbReference>